<keyword evidence="2" id="KW-1185">Reference proteome</keyword>
<dbReference type="EMBL" id="MU865313">
    <property type="protein sequence ID" value="KAK4228968.1"/>
    <property type="molecule type" value="Genomic_DNA"/>
</dbReference>
<reference evidence="1" key="2">
    <citation type="submission" date="2023-05" db="EMBL/GenBank/DDBJ databases">
        <authorList>
            <consortium name="Lawrence Berkeley National Laboratory"/>
            <person name="Steindorff A."/>
            <person name="Hensen N."/>
            <person name="Bonometti L."/>
            <person name="Westerberg I."/>
            <person name="Brannstrom I.O."/>
            <person name="Guillou S."/>
            <person name="Cros-Aarteil S."/>
            <person name="Calhoun S."/>
            <person name="Haridas S."/>
            <person name="Kuo A."/>
            <person name="Mondo S."/>
            <person name="Pangilinan J."/>
            <person name="Riley R."/>
            <person name="Labutti K."/>
            <person name="Andreopoulos B."/>
            <person name="Lipzen A."/>
            <person name="Chen C."/>
            <person name="Yanf M."/>
            <person name="Daum C."/>
            <person name="Ng V."/>
            <person name="Clum A."/>
            <person name="Ohm R."/>
            <person name="Martin F."/>
            <person name="Silar P."/>
            <person name="Natvig D."/>
            <person name="Lalanne C."/>
            <person name="Gautier V."/>
            <person name="Ament-Velasquez S.L."/>
            <person name="Kruys A."/>
            <person name="Hutchinson M.I."/>
            <person name="Powell A.J."/>
            <person name="Barry K."/>
            <person name="Miller A.N."/>
            <person name="Grigoriev I.V."/>
            <person name="Debuchy R."/>
            <person name="Gladieux P."/>
            <person name="Thoren M.H."/>
            <person name="Johannesson H."/>
        </authorList>
    </citation>
    <scope>NUCLEOTIDE SEQUENCE</scope>
    <source>
        <strain evidence="1">CBS 990.96</strain>
    </source>
</reference>
<name>A0AAN7BTY0_9PEZI</name>
<gene>
    <name evidence="1" type="ORF">QBC38DRAFT_522558</name>
</gene>
<accession>A0AAN7BTY0</accession>
<comment type="caution">
    <text evidence="1">The sequence shown here is derived from an EMBL/GenBank/DDBJ whole genome shotgun (WGS) entry which is preliminary data.</text>
</comment>
<proteinExistence type="predicted"/>
<organism evidence="1 2">
    <name type="scientific">Podospora fimiseda</name>
    <dbReference type="NCBI Taxonomy" id="252190"/>
    <lineage>
        <taxon>Eukaryota</taxon>
        <taxon>Fungi</taxon>
        <taxon>Dikarya</taxon>
        <taxon>Ascomycota</taxon>
        <taxon>Pezizomycotina</taxon>
        <taxon>Sordariomycetes</taxon>
        <taxon>Sordariomycetidae</taxon>
        <taxon>Sordariales</taxon>
        <taxon>Podosporaceae</taxon>
        <taxon>Podospora</taxon>
    </lineage>
</organism>
<protein>
    <submittedName>
        <fullName evidence="1">Uncharacterized protein</fullName>
    </submittedName>
</protein>
<evidence type="ECO:0000313" key="2">
    <source>
        <dbReference type="Proteomes" id="UP001301958"/>
    </source>
</evidence>
<dbReference type="Proteomes" id="UP001301958">
    <property type="component" value="Unassembled WGS sequence"/>
</dbReference>
<sequence length="314" mass="36058">MNPGLLDKACYHINYVLKFAKPHQPLWFRRKTTLLDIYSTRFSITGKCEELNNGIDCCNDTISQPNQNEAVAFIWAKLSDLLSRRYKILHAQDDLNSAVHAAALAFDTHHGDTDIKDHYLSFYLSKCLERYIESHNFDHINDAITLTEEPLSITPRARLEEKLEDLIAEICGHEDFLHFLEAPSIEEMFSSIADRKGTAAVVFVNVCKNLRNFLLARHCDHDNTGTCICGRTDVFIVQATKNRVQHQRLERLCYQKVQKRDTMIRSNSVTAPEMFKLVESLWHQLVLPILGLLGIDHEPNNSISPSARDLPRIW</sequence>
<evidence type="ECO:0000313" key="1">
    <source>
        <dbReference type="EMBL" id="KAK4228968.1"/>
    </source>
</evidence>
<dbReference type="AlphaFoldDB" id="A0AAN7BTY0"/>
<reference evidence="1" key="1">
    <citation type="journal article" date="2023" name="Mol. Phylogenet. Evol.">
        <title>Genome-scale phylogeny and comparative genomics of the fungal order Sordariales.</title>
        <authorList>
            <person name="Hensen N."/>
            <person name="Bonometti L."/>
            <person name="Westerberg I."/>
            <person name="Brannstrom I.O."/>
            <person name="Guillou S."/>
            <person name="Cros-Aarteil S."/>
            <person name="Calhoun S."/>
            <person name="Haridas S."/>
            <person name="Kuo A."/>
            <person name="Mondo S."/>
            <person name="Pangilinan J."/>
            <person name="Riley R."/>
            <person name="LaButti K."/>
            <person name="Andreopoulos B."/>
            <person name="Lipzen A."/>
            <person name="Chen C."/>
            <person name="Yan M."/>
            <person name="Daum C."/>
            <person name="Ng V."/>
            <person name="Clum A."/>
            <person name="Steindorff A."/>
            <person name="Ohm R.A."/>
            <person name="Martin F."/>
            <person name="Silar P."/>
            <person name="Natvig D.O."/>
            <person name="Lalanne C."/>
            <person name="Gautier V."/>
            <person name="Ament-Velasquez S.L."/>
            <person name="Kruys A."/>
            <person name="Hutchinson M.I."/>
            <person name="Powell A.J."/>
            <person name="Barry K."/>
            <person name="Miller A.N."/>
            <person name="Grigoriev I.V."/>
            <person name="Debuchy R."/>
            <person name="Gladieux P."/>
            <person name="Hiltunen Thoren M."/>
            <person name="Johannesson H."/>
        </authorList>
    </citation>
    <scope>NUCLEOTIDE SEQUENCE</scope>
    <source>
        <strain evidence="1">CBS 990.96</strain>
    </source>
</reference>